<evidence type="ECO:0000256" key="9">
    <source>
        <dbReference type="SAM" id="Phobius"/>
    </source>
</evidence>
<comment type="subcellular location">
    <subcellularLocation>
        <location evidence="2">Cell membrane</location>
    </subcellularLocation>
    <subcellularLocation>
        <location evidence="1">Membrane</location>
        <topology evidence="1">Multi-pass membrane protein</topology>
    </subcellularLocation>
</comment>
<feature type="transmembrane region" description="Helical" evidence="9">
    <location>
        <begin position="56"/>
        <end position="77"/>
    </location>
</feature>
<keyword evidence="6 9" id="KW-0812">Transmembrane</keyword>
<reference evidence="11 12" key="1">
    <citation type="submission" date="2018-08" db="EMBL/GenBank/DDBJ databases">
        <title>Meiothermus terrae DSM 26712 genome sequencing project.</title>
        <authorList>
            <person name="Da Costa M.S."/>
            <person name="Albuquerque L."/>
            <person name="Raposo P."/>
            <person name="Froufe H.J.C."/>
            <person name="Barroso C.S."/>
            <person name="Egas C."/>
        </authorList>
    </citation>
    <scope>NUCLEOTIDE SEQUENCE [LARGE SCALE GENOMIC DNA]</scope>
    <source>
        <strain evidence="11 12">DSM 26712</strain>
    </source>
</reference>
<evidence type="ECO:0000256" key="5">
    <source>
        <dbReference type="ARBA" id="ARBA00022679"/>
    </source>
</evidence>
<feature type="transmembrane region" description="Helical" evidence="9">
    <location>
        <begin position="114"/>
        <end position="137"/>
    </location>
</feature>
<dbReference type="InterPro" id="IPR017472">
    <property type="entry name" value="Undecaprenyl-P_galact_Ptfrase"/>
</dbReference>
<feature type="transmembrane region" description="Helical" evidence="9">
    <location>
        <begin position="287"/>
        <end position="308"/>
    </location>
</feature>
<evidence type="ECO:0000256" key="7">
    <source>
        <dbReference type="ARBA" id="ARBA00022989"/>
    </source>
</evidence>
<keyword evidence="12" id="KW-1185">Reference proteome</keyword>
<dbReference type="AlphaFoldDB" id="A0A399EPU5"/>
<evidence type="ECO:0000256" key="1">
    <source>
        <dbReference type="ARBA" id="ARBA00004141"/>
    </source>
</evidence>
<dbReference type="GO" id="GO:0005886">
    <property type="term" value="C:plasma membrane"/>
    <property type="evidence" value="ECO:0007669"/>
    <property type="project" value="UniProtKB-SubCell"/>
</dbReference>
<gene>
    <name evidence="11" type="primary">wcaJ</name>
    <name evidence="11" type="ORF">Mterra_01949</name>
</gene>
<evidence type="ECO:0000313" key="11">
    <source>
        <dbReference type="EMBL" id="RIH84532.1"/>
    </source>
</evidence>
<comment type="similarity">
    <text evidence="3">Belongs to the bacterial sugar transferase family.</text>
</comment>
<evidence type="ECO:0000259" key="10">
    <source>
        <dbReference type="Pfam" id="PF02397"/>
    </source>
</evidence>
<keyword evidence="4" id="KW-1003">Cell membrane</keyword>
<evidence type="ECO:0000256" key="4">
    <source>
        <dbReference type="ARBA" id="ARBA00022475"/>
    </source>
</evidence>
<evidence type="ECO:0000256" key="3">
    <source>
        <dbReference type="ARBA" id="ARBA00006464"/>
    </source>
</evidence>
<dbReference type="GO" id="GO:0089702">
    <property type="term" value="F:undecaprenyl-phosphate glucose phosphotransferase activity"/>
    <property type="evidence" value="ECO:0007669"/>
    <property type="project" value="UniProtKB-EC"/>
</dbReference>
<dbReference type="NCBIfam" id="TIGR03022">
    <property type="entry name" value="WbaP_sugtrans"/>
    <property type="match status" value="1"/>
</dbReference>
<sequence>MLRRPVSTSVRLLHNPCLPWLTSATLLFSDVLMLGLASAATIWVRWLLPGSLPLELYAALWPGLVVFAAIYGLVGLYRVGLTPVEELRLLSYTSSALFLVFGATTFLFKGGELYSRSVFLVVWLLSLLLVPLGRALVRQLFAAKPWWGEAVVIFGAGATQCQVVRTLQSQPGLGFKPIAMLDDDPSRHGTACAGVPVAGGMDLAPAVARQLGVRYAVVAMPGVPRGELLKLLEQQERVFPHLLLIPDLLGFSSLWISPRDLGGMLALELRQQLLLPGPRLLKRLMDLGLVALAALPLALLTAVIALLIRLETKGPVFYGHPRIGQGGRVFRAWKFRSMVPDADRVLAQHLAQHPELREEWEQNHKLRNDPRVTRVGRFLRRTSLDELPQLWNVLKGEMSLVGPRPIVQEEVGRYSQELSLYLKVRPGLSGMWQVSGRNDTSYAQRVALDAYYVRNWSVWLDLYILARTTLAVLSKNGAY</sequence>
<comment type="caution">
    <text evidence="11">The sequence shown here is derived from an EMBL/GenBank/DDBJ whole genome shotgun (WGS) entry which is preliminary data.</text>
</comment>
<feature type="domain" description="Bacterial sugar transferase" evidence="10">
    <location>
        <begin position="282"/>
        <end position="473"/>
    </location>
</feature>
<accession>A0A399EPU5</accession>
<dbReference type="PANTHER" id="PTHR30576:SF4">
    <property type="entry name" value="UNDECAPRENYL-PHOSPHATE GALACTOSE PHOSPHOTRANSFERASE"/>
    <property type="match status" value="1"/>
</dbReference>
<keyword evidence="8 9" id="KW-0472">Membrane</keyword>
<protein>
    <submittedName>
        <fullName evidence="11">UDP-glucose:undecaprenyl-phosphate glucose-1-phosphate transferase</fullName>
        <ecNumber evidence="11">2.7.8.31</ecNumber>
    </submittedName>
</protein>
<dbReference type="GO" id="GO:0000271">
    <property type="term" value="P:polysaccharide biosynthetic process"/>
    <property type="evidence" value="ECO:0007669"/>
    <property type="project" value="InterPro"/>
</dbReference>
<evidence type="ECO:0000256" key="2">
    <source>
        <dbReference type="ARBA" id="ARBA00004236"/>
    </source>
</evidence>
<keyword evidence="7 9" id="KW-1133">Transmembrane helix</keyword>
<evidence type="ECO:0000256" key="6">
    <source>
        <dbReference type="ARBA" id="ARBA00022692"/>
    </source>
</evidence>
<dbReference type="Gene3D" id="3.40.50.720">
    <property type="entry name" value="NAD(P)-binding Rossmann-like Domain"/>
    <property type="match status" value="1"/>
</dbReference>
<dbReference type="InterPro" id="IPR029063">
    <property type="entry name" value="SAM-dependent_MTases_sf"/>
</dbReference>
<dbReference type="PANTHER" id="PTHR30576">
    <property type="entry name" value="COLANIC BIOSYNTHESIS UDP-GLUCOSE LIPID CARRIER TRANSFERASE"/>
    <property type="match status" value="1"/>
</dbReference>
<keyword evidence="5 11" id="KW-0808">Transferase</keyword>
<dbReference type="RefSeq" id="WP_245971588.1">
    <property type="nucleotide sequence ID" value="NZ_QXDL01000072.1"/>
</dbReference>
<dbReference type="Pfam" id="PF02397">
    <property type="entry name" value="Bac_transf"/>
    <property type="match status" value="1"/>
</dbReference>
<feature type="transmembrane region" description="Helical" evidence="9">
    <location>
        <begin position="89"/>
        <end position="108"/>
    </location>
</feature>
<dbReference type="Pfam" id="PF13727">
    <property type="entry name" value="CoA_binding_3"/>
    <property type="match status" value="1"/>
</dbReference>
<evidence type="ECO:0000256" key="8">
    <source>
        <dbReference type="ARBA" id="ARBA00023136"/>
    </source>
</evidence>
<organism evidence="11 12">
    <name type="scientific">Calidithermus terrae</name>
    <dbReference type="NCBI Taxonomy" id="1408545"/>
    <lineage>
        <taxon>Bacteria</taxon>
        <taxon>Thermotogati</taxon>
        <taxon>Deinococcota</taxon>
        <taxon>Deinococci</taxon>
        <taxon>Thermales</taxon>
        <taxon>Thermaceae</taxon>
        <taxon>Calidithermus</taxon>
    </lineage>
</organism>
<dbReference type="EMBL" id="QXDL01000072">
    <property type="protein sequence ID" value="RIH84532.1"/>
    <property type="molecule type" value="Genomic_DNA"/>
</dbReference>
<dbReference type="Proteomes" id="UP000265715">
    <property type="component" value="Unassembled WGS sequence"/>
</dbReference>
<proteinExistence type="inferred from homology"/>
<name>A0A399EPU5_9DEIN</name>
<dbReference type="NCBIfam" id="TIGR03025">
    <property type="entry name" value="EPS_sugtrans"/>
    <property type="match status" value="1"/>
</dbReference>
<evidence type="ECO:0000313" key="12">
    <source>
        <dbReference type="Proteomes" id="UP000265715"/>
    </source>
</evidence>
<dbReference type="EC" id="2.7.8.31" evidence="11"/>
<feature type="transmembrane region" description="Helical" evidence="9">
    <location>
        <begin position="20"/>
        <end position="44"/>
    </location>
</feature>
<dbReference type="SUPFAM" id="SSF53335">
    <property type="entry name" value="S-adenosyl-L-methionine-dependent methyltransferases"/>
    <property type="match status" value="1"/>
</dbReference>
<dbReference type="InterPro" id="IPR003362">
    <property type="entry name" value="Bact_transf"/>
</dbReference>
<dbReference type="InterPro" id="IPR017475">
    <property type="entry name" value="EPS_sugar_tfrase"/>
</dbReference>